<comment type="caution">
    <text evidence="2">The sequence shown here is derived from an EMBL/GenBank/DDBJ whole genome shotgun (WGS) entry which is preliminary data.</text>
</comment>
<dbReference type="InterPro" id="IPR021840">
    <property type="entry name" value="DUF3433"/>
</dbReference>
<reference evidence="2" key="1">
    <citation type="journal article" date="2021" name="Nat. Commun.">
        <title>Genetic determinants of endophytism in the Arabidopsis root mycobiome.</title>
        <authorList>
            <person name="Mesny F."/>
            <person name="Miyauchi S."/>
            <person name="Thiergart T."/>
            <person name="Pickel B."/>
            <person name="Atanasova L."/>
            <person name="Karlsson M."/>
            <person name="Huettel B."/>
            <person name="Barry K.W."/>
            <person name="Haridas S."/>
            <person name="Chen C."/>
            <person name="Bauer D."/>
            <person name="Andreopoulos W."/>
            <person name="Pangilinan J."/>
            <person name="LaButti K."/>
            <person name="Riley R."/>
            <person name="Lipzen A."/>
            <person name="Clum A."/>
            <person name="Drula E."/>
            <person name="Henrissat B."/>
            <person name="Kohler A."/>
            <person name="Grigoriev I.V."/>
            <person name="Martin F.M."/>
            <person name="Hacquard S."/>
        </authorList>
    </citation>
    <scope>NUCLEOTIDE SEQUENCE</scope>
    <source>
        <strain evidence="2">MPI-CAGE-AT-0147</strain>
    </source>
</reference>
<dbReference type="PANTHER" id="PTHR37544:SF3">
    <property type="entry name" value="SPRAY"/>
    <property type="match status" value="1"/>
</dbReference>
<dbReference type="OrthoDB" id="3248909at2759"/>
<dbReference type="Proteomes" id="UP000738349">
    <property type="component" value="Unassembled WGS sequence"/>
</dbReference>
<keyword evidence="1" id="KW-0472">Membrane</keyword>
<feature type="transmembrane region" description="Helical" evidence="1">
    <location>
        <begin position="638"/>
        <end position="658"/>
    </location>
</feature>
<keyword evidence="1" id="KW-1133">Transmembrane helix</keyword>
<feature type="transmembrane region" description="Helical" evidence="1">
    <location>
        <begin position="56"/>
        <end position="74"/>
    </location>
</feature>
<evidence type="ECO:0000313" key="2">
    <source>
        <dbReference type="EMBL" id="KAH7171458.1"/>
    </source>
</evidence>
<protein>
    <submittedName>
        <fullName evidence="2">Uncharacterized protein</fullName>
    </submittedName>
</protein>
<feature type="non-terminal residue" evidence="2">
    <location>
        <position position="1"/>
    </location>
</feature>
<evidence type="ECO:0000313" key="3">
    <source>
        <dbReference type="Proteomes" id="UP000738349"/>
    </source>
</evidence>
<proteinExistence type="predicted"/>
<dbReference type="PANTHER" id="PTHR37544">
    <property type="entry name" value="SPRAY-RELATED"/>
    <property type="match status" value="1"/>
</dbReference>
<dbReference type="AlphaFoldDB" id="A0A9P9FS95"/>
<gene>
    <name evidence="2" type="ORF">EDB81DRAFT_910286</name>
</gene>
<feature type="transmembrane region" description="Helical" evidence="1">
    <location>
        <begin position="597"/>
        <end position="618"/>
    </location>
</feature>
<sequence length="1157" mass="127825">GWKPLLLSTPVLLGVTAVSLILFAAIETLAQLSQAHGGLALSPSQDDISKSAMLSYLYGPMIIAVLFSMLWNWIDLDVKRIQPWMELSRPTGATAEDSILLDYPSDFIALAPIRAARRRHWPVFLSGFAVVLIFWVLTPLQSALLGIASSTQTISATAVNRSRLMPREEQKINTRFLNMAYAIGWLGQSYPAFATKDYALLPFYVNDDVDNPALSKTERNWTAETTKLWSEFSCSPAIVSKGEGRTQYSFQGIGCGVNLTLDATDFNVTVAYMDNLPDIIYDEASYTCDKTSDTLYSALVYWYKRLDNSSDEAPLFNITAMHCDLFFHEQRVLATVSSDGLQPLVDSIKPLSEPSNLTSKDIKMDAYLRSIPLFQSRTFSKTEDFVNRQFPEMRALESAPNISVDLNPIFRYAIAERNESVEVLLDPSQLQGLVQDVHRQLFSLSITDRLIDDNTTMINSTATSTFYLTGIVVSRAFAAVLESLLLLVTLMAGMVLYFARTSASALCSNPSSISHLMDIAHNSQEVANLFRPLDTASEKSIAKSLEGTAFQLVGNPVSKHNELVTIQKVNTTTPQTRRETPPRCYYKPIKPWVLRRGAGCAFATVLMASIVVLSVLKVQEQKLNGLSLPSTNFEVLQLLENYIPTVIATLLESFWIYLTRTMCIFQPFMDLCKGRSQAANSIEATYSTVPPQLALFGAIKSRHVMLTLLCVAAILADVLAVSLGAVFNERPVTVEYQQTFEPLYKAQFNDEMILENAGINNQGTQDFLAMTLANMSYNSQLSPWTSTEYFFLPHSINKVGKSNLDDGYTLRTRGFGINANCTSIPASTHIFNEQSIGNASSNATIEACEDQTYMALKGSISHALSLPSTNVSASLMGSYFAYADDLSLPCTTPTTVAWVKAPDGLKKNATLNISYAVCRPVFETAMFDVTVDEEGYVLRYKRAGSIGSTLNYPEYKNHTRSFIRTLNGDFIDQSTTWINNTSTGTWLSEFMVWETGNRDAIDPSLPVPDPAEQIPALGRVYSRLFAAFLGAQPNFLEPAQNEASITGKRSSTETRIVMDNTAFIISLCVLCIDLAIVLAFYLPEALYVLPRVPTTIGSVLAYIAPSRAVQRGVPPSGWADQTFSFGRYVGSNGRSYLGVEMDPHVLHKNISFKVTGS</sequence>
<accession>A0A9P9FS95</accession>
<keyword evidence="1" id="KW-0812">Transmembrane</keyword>
<dbReference type="EMBL" id="JAGMUV010000002">
    <property type="protein sequence ID" value="KAH7171458.1"/>
    <property type="molecule type" value="Genomic_DNA"/>
</dbReference>
<organism evidence="2 3">
    <name type="scientific">Dactylonectria macrodidyma</name>
    <dbReference type="NCBI Taxonomy" id="307937"/>
    <lineage>
        <taxon>Eukaryota</taxon>
        <taxon>Fungi</taxon>
        <taxon>Dikarya</taxon>
        <taxon>Ascomycota</taxon>
        <taxon>Pezizomycotina</taxon>
        <taxon>Sordariomycetes</taxon>
        <taxon>Hypocreomycetidae</taxon>
        <taxon>Hypocreales</taxon>
        <taxon>Nectriaceae</taxon>
        <taxon>Dactylonectria</taxon>
    </lineage>
</organism>
<dbReference type="Pfam" id="PF11915">
    <property type="entry name" value="DUF3433"/>
    <property type="match status" value="2"/>
</dbReference>
<feature type="transmembrane region" description="Helical" evidence="1">
    <location>
        <begin position="123"/>
        <end position="148"/>
    </location>
</feature>
<feature type="transmembrane region" description="Helical" evidence="1">
    <location>
        <begin position="704"/>
        <end position="727"/>
    </location>
</feature>
<evidence type="ECO:0000256" key="1">
    <source>
        <dbReference type="SAM" id="Phobius"/>
    </source>
</evidence>
<feature type="transmembrane region" description="Helical" evidence="1">
    <location>
        <begin position="1062"/>
        <end position="1082"/>
    </location>
</feature>
<feature type="transmembrane region" description="Helical" evidence="1">
    <location>
        <begin position="476"/>
        <end position="499"/>
    </location>
</feature>
<name>A0A9P9FS95_9HYPO</name>
<keyword evidence="3" id="KW-1185">Reference proteome</keyword>